<feature type="transmembrane region" description="Helical" evidence="8">
    <location>
        <begin position="222"/>
        <end position="240"/>
    </location>
</feature>
<feature type="transmembrane region" description="Helical" evidence="8">
    <location>
        <begin position="83"/>
        <end position="102"/>
    </location>
</feature>
<evidence type="ECO:0000256" key="5">
    <source>
        <dbReference type="ARBA" id="ARBA00022989"/>
    </source>
</evidence>
<accession>A0ABU0AUY3</accession>
<feature type="transmembrane region" description="Helical" evidence="8">
    <location>
        <begin position="382"/>
        <end position="398"/>
    </location>
</feature>
<keyword evidence="5 8" id="KW-1133">Transmembrane helix</keyword>
<feature type="transmembrane region" description="Helical" evidence="8">
    <location>
        <begin position="473"/>
        <end position="493"/>
    </location>
</feature>
<feature type="transmembrane region" description="Helical" evidence="8">
    <location>
        <begin position="29"/>
        <end position="62"/>
    </location>
</feature>
<dbReference type="PIRSF" id="PIRSF016636">
    <property type="entry name" value="AlgI_DltB"/>
    <property type="match status" value="1"/>
</dbReference>
<evidence type="ECO:0000313" key="10">
    <source>
        <dbReference type="Proteomes" id="UP001236559"/>
    </source>
</evidence>
<keyword evidence="6 7" id="KW-0472">Membrane</keyword>
<dbReference type="GO" id="GO:0016746">
    <property type="term" value="F:acyltransferase activity"/>
    <property type="evidence" value="ECO:0007669"/>
    <property type="project" value="UniProtKB-KW"/>
</dbReference>
<name>A0ABU0AUY3_9FIRM</name>
<feature type="transmembrane region" description="Helical" evidence="8">
    <location>
        <begin position="114"/>
        <end position="135"/>
    </location>
</feature>
<feature type="transmembrane region" description="Helical" evidence="8">
    <location>
        <begin position="435"/>
        <end position="453"/>
    </location>
</feature>
<reference evidence="9 10" key="1">
    <citation type="submission" date="2023-07" db="EMBL/GenBank/DDBJ databases">
        <title>Genomic Encyclopedia of Type Strains, Phase IV (KMG-IV): sequencing the most valuable type-strain genomes for metagenomic binning, comparative biology and taxonomic classification.</title>
        <authorList>
            <person name="Goeker M."/>
        </authorList>
    </citation>
    <scope>NUCLEOTIDE SEQUENCE [LARGE SCALE GENOMIC DNA]</scope>
    <source>
        <strain evidence="9 10">DSM 22616</strain>
    </source>
</reference>
<protein>
    <submittedName>
        <fullName evidence="9">D-alanyl-lipoteichoic acid acyltransferase DltB (MBOAT superfamily)</fullName>
    </submittedName>
</protein>
<dbReference type="PANTHER" id="PTHR13285">
    <property type="entry name" value="ACYLTRANSFERASE"/>
    <property type="match status" value="1"/>
</dbReference>
<keyword evidence="4 8" id="KW-0812">Transmembrane</keyword>
<feature type="transmembrane region" description="Helical" evidence="8">
    <location>
        <begin position="343"/>
        <end position="361"/>
    </location>
</feature>
<feature type="transmembrane region" description="Helical" evidence="8">
    <location>
        <begin position="7"/>
        <end position="23"/>
    </location>
</feature>
<keyword evidence="10" id="KW-1185">Reference proteome</keyword>
<evidence type="ECO:0000256" key="4">
    <source>
        <dbReference type="ARBA" id="ARBA00022692"/>
    </source>
</evidence>
<feature type="transmembrane region" description="Helical" evidence="8">
    <location>
        <begin position="317"/>
        <end position="337"/>
    </location>
</feature>
<dbReference type="InterPro" id="IPR051085">
    <property type="entry name" value="MB_O-acyltransferase"/>
</dbReference>
<gene>
    <name evidence="9" type="ORF">J2S72_001048</name>
</gene>
<dbReference type="Pfam" id="PF03062">
    <property type="entry name" value="MBOAT"/>
    <property type="match status" value="1"/>
</dbReference>
<keyword evidence="7 9" id="KW-0012">Acyltransferase</keyword>
<evidence type="ECO:0000313" key="9">
    <source>
        <dbReference type="EMBL" id="MDQ0275024.1"/>
    </source>
</evidence>
<dbReference type="PANTHER" id="PTHR13285:SF18">
    <property type="entry name" value="PROTEIN-CYSTEINE N-PALMITOYLTRANSFERASE RASP"/>
    <property type="match status" value="1"/>
</dbReference>
<keyword evidence="3 7" id="KW-1003">Cell membrane</keyword>
<proteinExistence type="inferred from homology"/>
<comment type="caution">
    <text evidence="9">The sequence shown here is derived from an EMBL/GenBank/DDBJ whole genome shotgun (WGS) entry which is preliminary data.</text>
</comment>
<dbReference type="InterPro" id="IPR024194">
    <property type="entry name" value="Ac/AlaTfrase_AlgI/DltB"/>
</dbReference>
<evidence type="ECO:0000256" key="8">
    <source>
        <dbReference type="SAM" id="Phobius"/>
    </source>
</evidence>
<evidence type="ECO:0000256" key="2">
    <source>
        <dbReference type="ARBA" id="ARBA00010323"/>
    </source>
</evidence>
<evidence type="ECO:0000256" key="6">
    <source>
        <dbReference type="ARBA" id="ARBA00023136"/>
    </source>
</evidence>
<dbReference type="InterPro" id="IPR004299">
    <property type="entry name" value="MBOAT_fam"/>
</dbReference>
<comment type="similarity">
    <text evidence="2 7">Belongs to the membrane-bound acyltransferase family.</text>
</comment>
<evidence type="ECO:0000256" key="1">
    <source>
        <dbReference type="ARBA" id="ARBA00004651"/>
    </source>
</evidence>
<evidence type="ECO:0000256" key="7">
    <source>
        <dbReference type="PIRNR" id="PIRNR016636"/>
    </source>
</evidence>
<evidence type="ECO:0000256" key="3">
    <source>
        <dbReference type="ARBA" id="ARBA00022475"/>
    </source>
</evidence>
<dbReference type="Proteomes" id="UP001236559">
    <property type="component" value="Unassembled WGS sequence"/>
</dbReference>
<dbReference type="InterPro" id="IPR028362">
    <property type="entry name" value="AlgI"/>
</dbReference>
<dbReference type="PIRSF" id="PIRSF500217">
    <property type="entry name" value="AlgI"/>
    <property type="match status" value="1"/>
</dbReference>
<sequence>MNFTNPILYLGLSIFVVLYYTIFKKFQWLFLLLASLVLYFVMEKSMAIYIIITSISIYFLGVKIQKINDLYPKKDRKKYSKKYLISGLLINFGILFGLKYLGLLKVFKIESFDFMSIIPPLGISFYTFKATSYLIDLYRSKYDAEKDFFKFATFVSYFPALLQGPIDKYDELSNTLYTKKNFDYENLVRGFYLILFGIMKKTVIADRLVEPIGNVVKSYTSYQGSVLFFAMFVFGIQIYADFSGGIDMVRGFSKILGIDLAENFNNPYFADSVAEYWRRWHMSLGAWMREYVFYPMSLSKSFANINKKSRKKFGPKYGKIFTLLISTIVVYLLIGAWHGARTISLLFGLFYGIVISISLVLENIRADIDKKLPLPYKFKYSLKILWVIFITTIGRYFSKANTGRELWIMLKYTVKNYFGKNFWANFYSAMNMKPLSYVVLIIGITIMIFAGIYKEKYGDFYEKIKRLKPVSLYLLLVFVIGFTIVFGLMGTNITQMEFVYQKY</sequence>
<dbReference type="EMBL" id="JAUSTN010000005">
    <property type="protein sequence ID" value="MDQ0275024.1"/>
    <property type="molecule type" value="Genomic_DNA"/>
</dbReference>
<organism evidence="9 10">
    <name type="scientific">Peptoniphilus koenoeneniae</name>
    <dbReference type="NCBI Taxonomy" id="507751"/>
    <lineage>
        <taxon>Bacteria</taxon>
        <taxon>Bacillati</taxon>
        <taxon>Bacillota</taxon>
        <taxon>Tissierellia</taxon>
        <taxon>Tissierellales</taxon>
        <taxon>Peptoniphilaceae</taxon>
        <taxon>Peptoniphilus</taxon>
    </lineage>
</organism>
<comment type="subcellular location">
    <subcellularLocation>
        <location evidence="1">Cell membrane</location>
        <topology evidence="1">Multi-pass membrane protein</topology>
    </subcellularLocation>
</comment>
<keyword evidence="7" id="KW-0808">Transferase</keyword>
<dbReference type="RefSeq" id="WP_023056003.1">
    <property type="nucleotide sequence ID" value="NZ_JAUSTN010000005.1"/>
</dbReference>